<gene>
    <name evidence="1" type="ORF">ACFPFU_15645</name>
</gene>
<dbReference type="EMBL" id="JBHSJJ010000008">
    <property type="protein sequence ID" value="MFC4873132.1"/>
    <property type="molecule type" value="Genomic_DNA"/>
</dbReference>
<keyword evidence="2" id="KW-1185">Reference proteome</keyword>
<reference evidence="2" key="1">
    <citation type="journal article" date="2019" name="Int. J. Syst. Evol. Microbiol.">
        <title>The Global Catalogue of Microorganisms (GCM) 10K type strain sequencing project: providing services to taxonomists for standard genome sequencing and annotation.</title>
        <authorList>
            <consortium name="The Broad Institute Genomics Platform"/>
            <consortium name="The Broad Institute Genome Sequencing Center for Infectious Disease"/>
            <person name="Wu L."/>
            <person name="Ma J."/>
        </authorList>
    </citation>
    <scope>NUCLEOTIDE SEQUENCE [LARGE SCALE GENOMIC DNA]</scope>
    <source>
        <strain evidence="2">CGMCC 4.7466</strain>
    </source>
</reference>
<protein>
    <recommendedName>
        <fullName evidence="3">Exostosin family protein</fullName>
    </recommendedName>
</protein>
<organism evidence="1 2">
    <name type="scientific">Negadavirga shengliensis</name>
    <dbReference type="NCBI Taxonomy" id="1389218"/>
    <lineage>
        <taxon>Bacteria</taxon>
        <taxon>Pseudomonadati</taxon>
        <taxon>Bacteroidota</taxon>
        <taxon>Cytophagia</taxon>
        <taxon>Cytophagales</taxon>
        <taxon>Cyclobacteriaceae</taxon>
        <taxon>Negadavirga</taxon>
    </lineage>
</organism>
<evidence type="ECO:0000313" key="1">
    <source>
        <dbReference type="EMBL" id="MFC4873132.1"/>
    </source>
</evidence>
<name>A0ABV9T3P8_9BACT</name>
<dbReference type="Proteomes" id="UP001595818">
    <property type="component" value="Unassembled WGS sequence"/>
</dbReference>
<comment type="caution">
    <text evidence="1">The sequence shown here is derived from an EMBL/GenBank/DDBJ whole genome shotgun (WGS) entry which is preliminary data.</text>
</comment>
<sequence>MKLFGYDNLHFDENSLHEFHKLNESLFIRLLFQNLEDVMGEEFNEYDFFIYSNFKGDTYPVSISYNSKRKKVLLYFSDESGSDPSPYVRDYYAVFKAYIGTSVKFDNVFPLPLGYVKDVPQLPIIPTKERKFNVFFRGNLNNNRIDFYRNFSKWKPILPSQTFLKERLWNKTTKYRALLLKLRTDFSDYFPDSIIMFNSSFKTGFSPYEYGEFLADSKIVLCPKGFDMTECFRHFEAMRAGCVIISEKLPETEFYKNSPIIQIEDWGKGLAIAKNLIDDLDTMAGIQQKTIKWWEEKCSEKGTAAYIYRKLQTLVPHVV</sequence>
<accession>A0ABV9T3P8</accession>
<evidence type="ECO:0000313" key="2">
    <source>
        <dbReference type="Proteomes" id="UP001595818"/>
    </source>
</evidence>
<dbReference type="RefSeq" id="WP_377065711.1">
    <property type="nucleotide sequence ID" value="NZ_JBHSJJ010000008.1"/>
</dbReference>
<proteinExistence type="predicted"/>
<evidence type="ECO:0008006" key="3">
    <source>
        <dbReference type="Google" id="ProtNLM"/>
    </source>
</evidence>